<evidence type="ECO:0000313" key="3">
    <source>
        <dbReference type="Proteomes" id="UP000290649"/>
    </source>
</evidence>
<evidence type="ECO:0000313" key="2">
    <source>
        <dbReference type="EMBL" id="RXJ00375.1"/>
    </source>
</evidence>
<proteinExistence type="predicted"/>
<dbReference type="EMBL" id="QOUX01000039">
    <property type="protein sequence ID" value="RXJ00375.1"/>
    <property type="molecule type" value="Genomic_DNA"/>
</dbReference>
<dbReference type="PANTHER" id="PTHR37841">
    <property type="entry name" value="GLR2918 PROTEIN"/>
    <property type="match status" value="1"/>
</dbReference>
<sequence>MATNFLYAASLKTANGTKWGYINEKGEFEIQPEFNFALDFQKNGLATVEKDGKYGCIDKYGIIRIPFLFESTIEFSEGRAAVVYAGGFHVIDEQGTILTKKPYNYIGMFYDGRALVSDQDKESSFRYGYLNTHGDIAIPIQFETASDFTNGIAIVKLSDLQFALIDRRGNIVNVYPYFFVGYYGENLLAYRKDPSDLYGYIDLRGNLVISPRYRVAQAFEDSRAVVTETEDLQNRYGLIDRTGNYIIKPRYNDIMPLGEHRFAVGKALDEDKPYLGSRYALANWKGECLTDFIYDHISRFEQGIASVGDGKQAFFIDRTGNRARGLPVVRGADNVTLVGKLVRAMKGTRVAYFDRRGNLVWKQNTIIPLTSRYRVIEKQYEPNKDYLVYYPQVDGIKNEKAQVTVNNRLKELSKLKKIEPTEQLDYSYVGDFNVSFFQNNLLVIELFGYEYYFGAAHGMPTKIYVTINLISGRIYALEDLFKKGSNYLARVSSIIEEMISTDPQYDYVFPGAFQGITNDQPFYVDQDHLYIFFAPYQIGPYAAGFPTFKIPYTSIFDILDTKGEFWLSFH</sequence>
<comment type="caution">
    <text evidence="2">The sequence shown here is derived from an EMBL/GenBank/DDBJ whole genome shotgun (WGS) entry which is preliminary data.</text>
</comment>
<evidence type="ECO:0000259" key="1">
    <source>
        <dbReference type="Pfam" id="PF11738"/>
    </source>
</evidence>
<dbReference type="InterPro" id="IPR021729">
    <property type="entry name" value="DUF3298"/>
</dbReference>
<dbReference type="Pfam" id="PF11738">
    <property type="entry name" value="DUF3298"/>
    <property type="match status" value="1"/>
</dbReference>
<protein>
    <submittedName>
        <fullName evidence="2">DUF3298 domain-containing protein</fullName>
    </submittedName>
</protein>
<reference evidence="2 3" key="1">
    <citation type="journal article" date="2019" name="Int. J. Syst. Evol. Microbiol.">
        <title>Anaerobacillus alkaliphilus sp. nov., a novel alkaliphilic and moderately halophilic bacterium.</title>
        <authorList>
            <person name="Borsodi A.K."/>
            <person name="Aszalos J.M."/>
            <person name="Bihari P."/>
            <person name="Nagy I."/>
            <person name="Schumann P."/>
            <person name="Sproer C."/>
            <person name="Kovacs A.L."/>
            <person name="Boka K."/>
            <person name="Dobosy P."/>
            <person name="Ovari M."/>
            <person name="Szili-Kovacs T."/>
            <person name="Toth E."/>
        </authorList>
    </citation>
    <scope>NUCLEOTIDE SEQUENCE [LARGE SCALE GENOMIC DNA]</scope>
    <source>
        <strain evidence="2 3">B16-10</strain>
    </source>
</reference>
<feature type="domain" description="DUF3298" evidence="1">
    <location>
        <begin position="478"/>
        <end position="552"/>
    </location>
</feature>
<keyword evidence="3" id="KW-1185">Reference proteome</keyword>
<dbReference type="AlphaFoldDB" id="A0A4Q0VTR8"/>
<dbReference type="InterPro" id="IPR037126">
    <property type="entry name" value="PdaC/RsiV-like_sf"/>
</dbReference>
<dbReference type="OrthoDB" id="5637at2"/>
<name>A0A4Q0VTR8_9BACI</name>
<dbReference type="InterPro" id="IPR032774">
    <property type="entry name" value="WG_beta_rep"/>
</dbReference>
<dbReference type="RefSeq" id="WP_129078593.1">
    <property type="nucleotide sequence ID" value="NZ_QOUX01000039.1"/>
</dbReference>
<dbReference type="Pfam" id="PF14903">
    <property type="entry name" value="WG_beta_rep"/>
    <property type="match status" value="5"/>
</dbReference>
<dbReference type="PANTHER" id="PTHR37841:SF1">
    <property type="entry name" value="DUF3298 DOMAIN-CONTAINING PROTEIN"/>
    <property type="match status" value="1"/>
</dbReference>
<accession>A0A4Q0VTR8</accession>
<dbReference type="Gene3D" id="3.90.640.20">
    <property type="entry name" value="Heat-shock cognate protein, ATPase"/>
    <property type="match status" value="1"/>
</dbReference>
<organism evidence="2 3">
    <name type="scientific">Anaerobacillus alkaliphilus</name>
    <dbReference type="NCBI Taxonomy" id="1548597"/>
    <lineage>
        <taxon>Bacteria</taxon>
        <taxon>Bacillati</taxon>
        <taxon>Bacillota</taxon>
        <taxon>Bacilli</taxon>
        <taxon>Bacillales</taxon>
        <taxon>Bacillaceae</taxon>
        <taxon>Anaerobacillus</taxon>
    </lineage>
</organism>
<dbReference type="Gene3D" id="3.30.565.40">
    <property type="entry name" value="Fervidobacterium nodosum Rt17-B1 like"/>
    <property type="match status" value="1"/>
</dbReference>
<dbReference type="Proteomes" id="UP000290649">
    <property type="component" value="Unassembled WGS sequence"/>
</dbReference>
<gene>
    <name evidence="2" type="ORF">DS745_12655</name>
</gene>